<dbReference type="Proteomes" id="UP001156389">
    <property type="component" value="Unassembled WGS sequence"/>
</dbReference>
<reference evidence="1 2" key="1">
    <citation type="submission" date="2021-10" db="EMBL/GenBank/DDBJ databases">
        <title>Streptomyces gossypii sp. nov., isolated from soil collected from cotton field.</title>
        <authorList>
            <person name="Ge X."/>
            <person name="Chen X."/>
            <person name="Liu W."/>
        </authorList>
    </citation>
    <scope>NUCLEOTIDE SEQUENCE [LARGE SCALE GENOMIC DNA]</scope>
    <source>
        <strain evidence="1 2">N2-109</strain>
    </source>
</reference>
<comment type="caution">
    <text evidence="1">The sequence shown here is derived from an EMBL/GenBank/DDBJ whole genome shotgun (WGS) entry which is preliminary data.</text>
</comment>
<sequence length="251" mass="26376">MSKQSGLGDQLLVSGYVLGGDVQALGNISGGNSPLNVTGITKSAHERIGGRRDGAIEYTTFFNPAPDQAHERLSALPTGDQLVTYLRGEGIGRPAACLNSRQIGYDGSRADDGALTFSVSAQANGYGLEWCTQLTDGIRTDAAATAGTSVDLGTGSTAHGLQAYLHVVSFTGTDVTITIEESSDDAAADAWAPVTGGAFMAVDEGPTWERLETARDQTVERYLRVTTSTTGGFTDLQFCVLVARNDVETRF</sequence>
<proteinExistence type="predicted"/>
<accession>A0ABT2JTF0</accession>
<evidence type="ECO:0000313" key="2">
    <source>
        <dbReference type="Proteomes" id="UP001156389"/>
    </source>
</evidence>
<organism evidence="1 2">
    <name type="scientific">Streptomyces gossypii</name>
    <dbReference type="NCBI Taxonomy" id="2883101"/>
    <lineage>
        <taxon>Bacteria</taxon>
        <taxon>Bacillati</taxon>
        <taxon>Actinomycetota</taxon>
        <taxon>Actinomycetes</taxon>
        <taxon>Kitasatosporales</taxon>
        <taxon>Streptomycetaceae</taxon>
        <taxon>Streptomyces</taxon>
    </lineage>
</organism>
<dbReference type="EMBL" id="JAJAGO010000006">
    <property type="protein sequence ID" value="MCT2591150.1"/>
    <property type="molecule type" value="Genomic_DNA"/>
</dbReference>
<gene>
    <name evidence="1" type="ORF">LHJ74_14745</name>
</gene>
<protein>
    <submittedName>
        <fullName evidence="1">Uncharacterized protein</fullName>
    </submittedName>
</protein>
<keyword evidence="2" id="KW-1185">Reference proteome</keyword>
<dbReference type="RefSeq" id="WP_260218477.1">
    <property type="nucleotide sequence ID" value="NZ_JAJAGO010000006.1"/>
</dbReference>
<evidence type="ECO:0000313" key="1">
    <source>
        <dbReference type="EMBL" id="MCT2591150.1"/>
    </source>
</evidence>
<name>A0ABT2JTF0_9ACTN</name>